<dbReference type="EMBL" id="JABXYM010000001">
    <property type="protein sequence ID" value="MCR6098071.1"/>
    <property type="molecule type" value="Genomic_DNA"/>
</dbReference>
<dbReference type="RefSeq" id="WP_257822450.1">
    <property type="nucleotide sequence ID" value="NZ_JABXYM010000001.1"/>
</dbReference>
<sequence>MSEKYKLGLNTPAKKVEMEVNGTFSPKDVENFVNEYQKIVGKINATEYTLDIDCSKLDILQQEMVPSMEGAFTLYKESGFKKVILNVKSSVLKMQLSRLARNTKLTTAEIVEV</sequence>
<evidence type="ECO:0000313" key="1">
    <source>
        <dbReference type="EMBL" id="MCR6098071.1"/>
    </source>
</evidence>
<proteinExistence type="predicted"/>
<reference evidence="1" key="1">
    <citation type="submission" date="2020-06" db="EMBL/GenBank/DDBJ databases">
        <title>Insight into the genomes of haloalkaliphilic bacilli from Kenyan soda lakes.</title>
        <authorList>
            <person name="Mwirichia R."/>
            <person name="Villamizar G.C."/>
            <person name="Poehlein A."/>
            <person name="Mugweru J."/>
            <person name="Kipnyargis A."/>
            <person name="Kiplimo D."/>
            <person name="Orwa P."/>
            <person name="Daniel R."/>
        </authorList>
    </citation>
    <scope>NUCLEOTIDE SEQUENCE</scope>
    <source>
        <strain evidence="1">B1096_S55</strain>
    </source>
</reference>
<dbReference type="Proteomes" id="UP001057753">
    <property type="component" value="Unassembled WGS sequence"/>
</dbReference>
<accession>A0A9Q4G036</accession>
<keyword evidence="2" id="KW-1185">Reference proteome</keyword>
<name>A0A9Q4G036_SALAG</name>
<comment type="caution">
    <text evidence="1">The sequence shown here is derived from an EMBL/GenBank/DDBJ whole genome shotgun (WGS) entry which is preliminary data.</text>
</comment>
<gene>
    <name evidence="1" type="ORF">HXA33_16145</name>
</gene>
<protein>
    <submittedName>
        <fullName evidence="1">Uncharacterized protein</fullName>
    </submittedName>
</protein>
<evidence type="ECO:0000313" key="2">
    <source>
        <dbReference type="Proteomes" id="UP001057753"/>
    </source>
</evidence>
<dbReference type="AlphaFoldDB" id="A0A9Q4G036"/>
<organism evidence="1 2">
    <name type="scientific">Salipaludibacillus agaradhaerens</name>
    <name type="common">Bacillus agaradhaerens</name>
    <dbReference type="NCBI Taxonomy" id="76935"/>
    <lineage>
        <taxon>Bacteria</taxon>
        <taxon>Bacillati</taxon>
        <taxon>Bacillota</taxon>
        <taxon>Bacilli</taxon>
        <taxon>Bacillales</taxon>
        <taxon>Bacillaceae</taxon>
    </lineage>
</organism>